<comment type="caution">
    <text evidence="6">The sequence shown here is derived from an EMBL/GenBank/DDBJ whole genome shotgun (WGS) entry which is preliminary data.</text>
</comment>
<dbReference type="SUPFAM" id="SSF88713">
    <property type="entry name" value="Glycoside hydrolase/deacetylase"/>
    <property type="match status" value="1"/>
</dbReference>
<dbReference type="EMBL" id="SMTL01000001">
    <property type="protein sequence ID" value="TDK39663.1"/>
    <property type="molecule type" value="Genomic_DNA"/>
</dbReference>
<evidence type="ECO:0000313" key="7">
    <source>
        <dbReference type="Proteomes" id="UP000295238"/>
    </source>
</evidence>
<dbReference type="GO" id="GO:0016810">
    <property type="term" value="F:hydrolase activity, acting on carbon-nitrogen (but not peptide) bonds"/>
    <property type="evidence" value="ECO:0007669"/>
    <property type="project" value="InterPro"/>
</dbReference>
<evidence type="ECO:0000256" key="2">
    <source>
        <dbReference type="ARBA" id="ARBA00010973"/>
    </source>
</evidence>
<dbReference type="PROSITE" id="PS51677">
    <property type="entry name" value="NODB"/>
    <property type="match status" value="1"/>
</dbReference>
<dbReference type="Proteomes" id="UP000295238">
    <property type="component" value="Unassembled WGS sequence"/>
</dbReference>
<dbReference type="Pfam" id="PF01522">
    <property type="entry name" value="Polysacc_deac_1"/>
    <property type="match status" value="1"/>
</dbReference>
<evidence type="ECO:0000256" key="1">
    <source>
        <dbReference type="ARBA" id="ARBA00003236"/>
    </source>
</evidence>
<organism evidence="6 7">
    <name type="scientific">Rhizobium deserti</name>
    <dbReference type="NCBI Taxonomy" id="2547961"/>
    <lineage>
        <taxon>Bacteria</taxon>
        <taxon>Pseudomonadati</taxon>
        <taxon>Pseudomonadota</taxon>
        <taxon>Alphaproteobacteria</taxon>
        <taxon>Hyphomicrobiales</taxon>
        <taxon>Rhizobiaceae</taxon>
        <taxon>Rhizobium/Agrobacterium group</taxon>
        <taxon>Rhizobium</taxon>
    </lineage>
</organism>
<sequence>MKATMTQNDVSEPWTWPDNIWEQKVQKVRAGRSLKPNTWKNGARMAVALSFDADHETMELRNGGVSFGKMSQGQYGARVGAPRILRLLEKYAVPASFFMPAVSAMINRDEVKAVVSSGHELGMHSWIHEFNSRLDEETERDLALRAADTLERLSGIRPVGMRTASWDFSPFTLKIAREMGLLYDSSLMADDEPYELLEDGLPTGIVEIPVEWIRDDAPYVAMDRMTGARPYGGPVMVLDIFKRELELAYEEGGLFQVTMHPHHIGHRSRIFVLEEIIRLAQSKGDVWFTTHAELAQYCVEQSGLSRTGNAG</sequence>
<dbReference type="PANTHER" id="PTHR47561:SF1">
    <property type="entry name" value="POLYSACCHARIDE DEACETYLASE FAMILY PROTEIN (AFU_ORTHOLOGUE AFUA_6G05030)"/>
    <property type="match status" value="1"/>
</dbReference>
<dbReference type="AlphaFoldDB" id="A0A4R5UNZ4"/>
<proteinExistence type="inferred from homology"/>
<dbReference type="Gene3D" id="3.20.20.370">
    <property type="entry name" value="Glycoside hydrolase/deacetylase"/>
    <property type="match status" value="1"/>
</dbReference>
<name>A0A4R5UNZ4_9HYPH</name>
<reference evidence="6 7" key="1">
    <citation type="submission" date="2019-03" db="EMBL/GenBank/DDBJ databases">
        <title>Rhizobium sp. nov., an bacterium isolated from biocrust in Mu Us Desert.</title>
        <authorList>
            <person name="Lixiong L."/>
        </authorList>
    </citation>
    <scope>NUCLEOTIDE SEQUENCE [LARGE SCALE GENOMIC DNA]</scope>
    <source>
        <strain evidence="6 7">SPY-1</strain>
    </source>
</reference>
<dbReference type="InterPro" id="IPR011330">
    <property type="entry name" value="Glyco_hydro/deAcase_b/a-brl"/>
</dbReference>
<evidence type="ECO:0000313" key="6">
    <source>
        <dbReference type="EMBL" id="TDK39663.1"/>
    </source>
</evidence>
<dbReference type="GO" id="GO:0005975">
    <property type="term" value="P:carbohydrate metabolic process"/>
    <property type="evidence" value="ECO:0007669"/>
    <property type="project" value="InterPro"/>
</dbReference>
<comment type="function">
    <text evidence="1">Is involved in generating a small heat-stable compound (Nod), an acylated oligomer of N-acetylglucosamine, that stimulates mitosis in various plant protoplasts.</text>
</comment>
<evidence type="ECO:0000256" key="4">
    <source>
        <dbReference type="ARBA" id="ARBA00032976"/>
    </source>
</evidence>
<dbReference type="InterPro" id="IPR002509">
    <property type="entry name" value="NODB_dom"/>
</dbReference>
<feature type="domain" description="NodB homology" evidence="5">
    <location>
        <begin position="61"/>
        <end position="289"/>
    </location>
</feature>
<keyword evidence="7" id="KW-1185">Reference proteome</keyword>
<gene>
    <name evidence="6" type="ORF">E2F50_06050</name>
</gene>
<protein>
    <recommendedName>
        <fullName evidence="3">Chitooligosaccharide deacetylase</fullName>
    </recommendedName>
    <alternativeName>
        <fullName evidence="4">Nodulation protein B</fullName>
    </alternativeName>
</protein>
<accession>A0A4R5UNZ4</accession>
<dbReference type="InterPro" id="IPR037950">
    <property type="entry name" value="PgdA-like"/>
</dbReference>
<evidence type="ECO:0000259" key="5">
    <source>
        <dbReference type="PROSITE" id="PS51677"/>
    </source>
</evidence>
<evidence type="ECO:0000256" key="3">
    <source>
        <dbReference type="ARBA" id="ARBA00020071"/>
    </source>
</evidence>
<dbReference type="OrthoDB" id="9784220at2"/>
<dbReference type="CDD" id="cd10938">
    <property type="entry name" value="CE4_HpPgdA_like"/>
    <property type="match status" value="1"/>
</dbReference>
<dbReference type="PANTHER" id="PTHR47561">
    <property type="entry name" value="POLYSACCHARIDE DEACETYLASE FAMILY PROTEIN (AFU_ORTHOLOGUE AFUA_6G05030)"/>
    <property type="match status" value="1"/>
</dbReference>
<comment type="similarity">
    <text evidence="2">Belongs to the polysaccharide deacetylase family.</text>
</comment>